<feature type="transmembrane region" description="Helical" evidence="5">
    <location>
        <begin position="262"/>
        <end position="281"/>
    </location>
</feature>
<dbReference type="PANTHER" id="PTHR12570:SF9">
    <property type="entry name" value="MAGNESIUM TRANSPORTER NIPA8-RELATED"/>
    <property type="match status" value="1"/>
</dbReference>
<evidence type="ECO:0000256" key="3">
    <source>
        <dbReference type="ARBA" id="ARBA00022989"/>
    </source>
</evidence>
<feature type="transmembrane region" description="Helical" evidence="5">
    <location>
        <begin position="163"/>
        <end position="187"/>
    </location>
</feature>
<feature type="transmembrane region" description="Helical" evidence="5">
    <location>
        <begin position="227"/>
        <end position="250"/>
    </location>
</feature>
<reference evidence="6 7" key="1">
    <citation type="journal article" date="2024" name="Science">
        <title>Giant polyketide synthase enzymes in the biosynthesis of giant marine polyether toxins.</title>
        <authorList>
            <person name="Fallon T.R."/>
            <person name="Shende V.V."/>
            <person name="Wierzbicki I.H."/>
            <person name="Pendleton A.L."/>
            <person name="Watervoot N.F."/>
            <person name="Auber R.P."/>
            <person name="Gonzalez D.J."/>
            <person name="Wisecaver J.H."/>
            <person name="Moore B.S."/>
        </authorList>
    </citation>
    <scope>NUCLEOTIDE SEQUENCE [LARGE SCALE GENOMIC DNA]</scope>
    <source>
        <strain evidence="6 7">12B1</strain>
    </source>
</reference>
<keyword evidence="2 5" id="KW-0812">Transmembrane</keyword>
<feature type="transmembrane region" description="Helical" evidence="5">
    <location>
        <begin position="134"/>
        <end position="151"/>
    </location>
</feature>
<dbReference type="GO" id="GO:0015095">
    <property type="term" value="F:magnesium ion transmembrane transporter activity"/>
    <property type="evidence" value="ECO:0007669"/>
    <property type="project" value="InterPro"/>
</dbReference>
<evidence type="ECO:0000313" key="7">
    <source>
        <dbReference type="Proteomes" id="UP001515480"/>
    </source>
</evidence>
<dbReference type="EMBL" id="JBGBPQ010000011">
    <property type="protein sequence ID" value="KAL1515551.1"/>
    <property type="molecule type" value="Genomic_DNA"/>
</dbReference>
<dbReference type="AlphaFoldDB" id="A0AB34JAE3"/>
<comment type="subcellular location">
    <subcellularLocation>
        <location evidence="1">Membrane</location>
        <topology evidence="1">Multi-pass membrane protein</topology>
    </subcellularLocation>
</comment>
<feature type="transmembrane region" description="Helical" evidence="5">
    <location>
        <begin position="57"/>
        <end position="81"/>
    </location>
</feature>
<keyword evidence="3 5" id="KW-1133">Transmembrane helix</keyword>
<dbReference type="Proteomes" id="UP001515480">
    <property type="component" value="Unassembled WGS sequence"/>
</dbReference>
<organism evidence="6 7">
    <name type="scientific">Prymnesium parvum</name>
    <name type="common">Toxic golden alga</name>
    <dbReference type="NCBI Taxonomy" id="97485"/>
    <lineage>
        <taxon>Eukaryota</taxon>
        <taxon>Haptista</taxon>
        <taxon>Haptophyta</taxon>
        <taxon>Prymnesiophyceae</taxon>
        <taxon>Prymnesiales</taxon>
        <taxon>Prymnesiaceae</taxon>
        <taxon>Prymnesium</taxon>
    </lineage>
</organism>
<evidence type="ECO:0000313" key="6">
    <source>
        <dbReference type="EMBL" id="KAL1515551.1"/>
    </source>
</evidence>
<sequence>MVLVDTHWYAGVLLELTGTLFNVLSKHAFRHAAVTGIWWWYLAGFAGWYLVYPALDILALNFASTSVVFAVDGMIVVWNIFLAPWTLSEPVTVARLTAAATITLGTIGAGAFGSHSEPEQTAESYFKAFSSDTAIAYFVSLPIVAVGIYLIRERYAKGTRKHGFWTGVLGGWFGGCGIFQKAALVFIKQDLSVTANALGLAAFSILAFVCLGIGVLIFAIGLRRHEALFLIPSYESVIVLQSALAGTLVNQDYRNRSWWEQTLYWFSIAIVIAGLSLLVVWPKWACNGEAEVAALNSCLLRERALNERSKLVKEGDAEQGRRDGCISRLGLGCCNGS</sequence>
<name>A0AB34JAE3_PRYPA</name>
<comment type="caution">
    <text evidence="6">The sequence shown here is derived from an EMBL/GenBank/DDBJ whole genome shotgun (WGS) entry which is preliminary data.</text>
</comment>
<dbReference type="InterPro" id="IPR037185">
    <property type="entry name" value="EmrE-like"/>
</dbReference>
<evidence type="ECO:0008006" key="8">
    <source>
        <dbReference type="Google" id="ProtNLM"/>
    </source>
</evidence>
<feature type="transmembrane region" description="Helical" evidence="5">
    <location>
        <begin position="6"/>
        <end position="25"/>
    </location>
</feature>
<keyword evidence="7" id="KW-1185">Reference proteome</keyword>
<proteinExistence type="predicted"/>
<gene>
    <name evidence="6" type="ORF">AB1Y20_002171</name>
</gene>
<dbReference type="PANTHER" id="PTHR12570">
    <property type="match status" value="1"/>
</dbReference>
<dbReference type="InterPro" id="IPR008521">
    <property type="entry name" value="Mg_trans_NIPA"/>
</dbReference>
<feature type="transmembrane region" description="Helical" evidence="5">
    <location>
        <begin position="93"/>
        <end position="114"/>
    </location>
</feature>
<evidence type="ECO:0000256" key="1">
    <source>
        <dbReference type="ARBA" id="ARBA00004141"/>
    </source>
</evidence>
<feature type="transmembrane region" description="Helical" evidence="5">
    <location>
        <begin position="32"/>
        <end position="51"/>
    </location>
</feature>
<protein>
    <recommendedName>
        <fullName evidence="8">EamA domain-containing protein</fullName>
    </recommendedName>
</protein>
<dbReference type="GO" id="GO:0016020">
    <property type="term" value="C:membrane"/>
    <property type="evidence" value="ECO:0007669"/>
    <property type="project" value="UniProtKB-SubCell"/>
</dbReference>
<evidence type="ECO:0000256" key="2">
    <source>
        <dbReference type="ARBA" id="ARBA00022692"/>
    </source>
</evidence>
<evidence type="ECO:0000256" key="5">
    <source>
        <dbReference type="SAM" id="Phobius"/>
    </source>
</evidence>
<accession>A0AB34JAE3</accession>
<evidence type="ECO:0000256" key="4">
    <source>
        <dbReference type="ARBA" id="ARBA00023136"/>
    </source>
</evidence>
<feature type="transmembrane region" description="Helical" evidence="5">
    <location>
        <begin position="199"/>
        <end position="220"/>
    </location>
</feature>
<keyword evidence="4 5" id="KW-0472">Membrane</keyword>
<dbReference type="SUPFAM" id="SSF103481">
    <property type="entry name" value="Multidrug resistance efflux transporter EmrE"/>
    <property type="match status" value="1"/>
</dbReference>